<proteinExistence type="predicted"/>
<dbReference type="Gene3D" id="1.10.10.10">
    <property type="entry name" value="Winged helix-like DNA-binding domain superfamily/Winged helix DNA-binding domain"/>
    <property type="match status" value="1"/>
</dbReference>
<reference evidence="6 7" key="1">
    <citation type="submission" date="2020-04" db="EMBL/GenBank/DDBJ databases">
        <title>Vibrio sp. SM6, a novel species isolated from seawater.</title>
        <authorList>
            <person name="Wang X."/>
        </authorList>
    </citation>
    <scope>NUCLEOTIDE SEQUENCE [LARGE SCALE GENOMIC DNA]</scope>
    <source>
        <strain evidence="6 7">SM6</strain>
    </source>
</reference>
<dbReference type="InterPro" id="IPR036388">
    <property type="entry name" value="WH-like_DNA-bd_sf"/>
</dbReference>
<keyword evidence="4" id="KW-0472">Membrane</keyword>
<dbReference type="SUPFAM" id="SSF46894">
    <property type="entry name" value="C-terminal effector domain of the bipartite response regulators"/>
    <property type="match status" value="1"/>
</dbReference>
<dbReference type="EMBL" id="JABAIK010000001">
    <property type="protein sequence ID" value="NLS11601.1"/>
    <property type="molecule type" value="Genomic_DNA"/>
</dbReference>
<evidence type="ECO:0000256" key="2">
    <source>
        <dbReference type="PROSITE-ProRule" id="PRU01091"/>
    </source>
</evidence>
<dbReference type="GO" id="GO:0000160">
    <property type="term" value="P:phosphorelay signal transduction system"/>
    <property type="evidence" value="ECO:0007669"/>
    <property type="project" value="InterPro"/>
</dbReference>
<dbReference type="AlphaFoldDB" id="A0A7X8TMR7"/>
<feature type="domain" description="OmpR/PhoB-type" evidence="5">
    <location>
        <begin position="5"/>
        <end position="109"/>
    </location>
</feature>
<dbReference type="PROSITE" id="PS51755">
    <property type="entry name" value="OMPR_PHOB"/>
    <property type="match status" value="1"/>
</dbReference>
<evidence type="ECO:0000256" key="4">
    <source>
        <dbReference type="SAM" id="Phobius"/>
    </source>
</evidence>
<evidence type="ECO:0000259" key="5">
    <source>
        <dbReference type="PROSITE" id="PS51755"/>
    </source>
</evidence>
<dbReference type="CDD" id="cd00383">
    <property type="entry name" value="trans_reg_C"/>
    <property type="match status" value="1"/>
</dbReference>
<dbReference type="InterPro" id="IPR016032">
    <property type="entry name" value="Sig_transdc_resp-reg_C-effctor"/>
</dbReference>
<dbReference type="GO" id="GO:0003677">
    <property type="term" value="F:DNA binding"/>
    <property type="evidence" value="ECO:0007669"/>
    <property type="project" value="UniProtKB-UniRule"/>
</dbReference>
<feature type="DNA-binding region" description="OmpR/PhoB-type" evidence="2">
    <location>
        <begin position="5"/>
        <end position="109"/>
    </location>
</feature>
<evidence type="ECO:0000256" key="1">
    <source>
        <dbReference type="ARBA" id="ARBA00023125"/>
    </source>
</evidence>
<organism evidence="6 7">
    <name type="scientific">Vibrio agarilyticus</name>
    <dbReference type="NCBI Taxonomy" id="2726741"/>
    <lineage>
        <taxon>Bacteria</taxon>
        <taxon>Pseudomonadati</taxon>
        <taxon>Pseudomonadota</taxon>
        <taxon>Gammaproteobacteria</taxon>
        <taxon>Vibrionales</taxon>
        <taxon>Vibrionaceae</taxon>
        <taxon>Vibrio</taxon>
    </lineage>
</organism>
<dbReference type="GO" id="GO:0006355">
    <property type="term" value="P:regulation of DNA-templated transcription"/>
    <property type="evidence" value="ECO:0007669"/>
    <property type="project" value="InterPro"/>
</dbReference>
<evidence type="ECO:0000313" key="6">
    <source>
        <dbReference type="EMBL" id="NLS11601.1"/>
    </source>
</evidence>
<sequence>MSNIGTKYSIAQRFVFDPNNNSLLDHANDEELVRLGSNESRILLLLCENPNAILSRQELHEFVWREQGFEVDDSSLTQAISTLRKLLKDSTKTPEFVKTVPKRGYQLICGVERVKPVSPEPSPTKIDAKTDITDSGLSGNENNLAHADFEPMIADGTDTPAIMTHSVSGSMSTQTSSEVAQAPLFSSPLSRRMRWLASLLLLIALPLAAFALSKPNEAEFRQIASHTGVTILVPQHHPDIKAWLPTIKRCVNQYTKNQAKASDLNQVIVTGGQNHLLVINFVHHLDQSSKNSALRLFTDEQVVNEVCQ</sequence>
<gene>
    <name evidence="6" type="ORF">HGP28_01685</name>
</gene>
<keyword evidence="4" id="KW-1133">Transmembrane helix</keyword>
<protein>
    <submittedName>
        <fullName evidence="6">Transcriptional regulator</fullName>
    </submittedName>
</protein>
<evidence type="ECO:0000313" key="7">
    <source>
        <dbReference type="Proteomes" id="UP000535589"/>
    </source>
</evidence>
<accession>A0A7X8TMR7</accession>
<dbReference type="RefSeq" id="WP_168834691.1">
    <property type="nucleotide sequence ID" value="NZ_JABAIK010000001.1"/>
</dbReference>
<keyword evidence="7" id="KW-1185">Reference proteome</keyword>
<dbReference type="SMART" id="SM00862">
    <property type="entry name" value="Trans_reg_C"/>
    <property type="match status" value="1"/>
</dbReference>
<name>A0A7X8TMR7_9VIBR</name>
<feature type="region of interest" description="Disordered" evidence="3">
    <location>
        <begin position="118"/>
        <end position="137"/>
    </location>
</feature>
<dbReference type="Pfam" id="PF00486">
    <property type="entry name" value="Trans_reg_C"/>
    <property type="match status" value="1"/>
</dbReference>
<comment type="caution">
    <text evidence="6">The sequence shown here is derived from an EMBL/GenBank/DDBJ whole genome shotgun (WGS) entry which is preliminary data.</text>
</comment>
<keyword evidence="4" id="KW-0812">Transmembrane</keyword>
<feature type="transmembrane region" description="Helical" evidence="4">
    <location>
        <begin position="195"/>
        <end position="213"/>
    </location>
</feature>
<evidence type="ECO:0000256" key="3">
    <source>
        <dbReference type="SAM" id="MobiDB-lite"/>
    </source>
</evidence>
<dbReference type="Proteomes" id="UP000535589">
    <property type="component" value="Unassembled WGS sequence"/>
</dbReference>
<dbReference type="InterPro" id="IPR001867">
    <property type="entry name" value="OmpR/PhoB-type_DNA-bd"/>
</dbReference>
<keyword evidence="1 2" id="KW-0238">DNA-binding</keyword>